<feature type="transmembrane region" description="Helical" evidence="7">
    <location>
        <begin position="369"/>
        <end position="391"/>
    </location>
</feature>
<dbReference type="PANTHER" id="PTHR11660:SF57">
    <property type="entry name" value="SOLUTE CARRIER FAMILY 40 MEMBER"/>
    <property type="match status" value="1"/>
</dbReference>
<evidence type="ECO:0000313" key="9">
    <source>
        <dbReference type="Proteomes" id="UP000188533"/>
    </source>
</evidence>
<keyword evidence="6 7" id="KW-0472">Membrane</keyword>
<comment type="function">
    <text evidence="7">May be involved in iron transport and iron homeostasis.</text>
</comment>
<comment type="caution">
    <text evidence="8">The sequence shown here is derived from an EMBL/GenBank/DDBJ whole genome shotgun (WGS) entry which is preliminary data.</text>
</comment>
<feature type="transmembrane region" description="Helical" evidence="7">
    <location>
        <begin position="344"/>
        <end position="363"/>
    </location>
</feature>
<reference evidence="8 9" key="2">
    <citation type="submission" date="2017-02" db="EMBL/GenBank/DDBJ databases">
        <title>A genome survey and senescence transcriptome analysis in Lentinula edodes.</title>
        <authorList>
            <person name="Sakamoto Y."/>
            <person name="Nakade K."/>
            <person name="Sato S."/>
            <person name="Yoshida Y."/>
            <person name="Miyazaki K."/>
            <person name="Natsume S."/>
            <person name="Konno N."/>
        </authorList>
    </citation>
    <scope>NUCLEOTIDE SEQUENCE [LARGE SCALE GENOMIC DNA]</scope>
    <source>
        <strain evidence="8 9">NBRC 111202</strain>
    </source>
</reference>
<keyword evidence="4 7" id="KW-0812">Transmembrane</keyword>
<dbReference type="InterPro" id="IPR009716">
    <property type="entry name" value="Ferroportin-1"/>
</dbReference>
<dbReference type="InterPro" id="IPR036259">
    <property type="entry name" value="MFS_trans_sf"/>
</dbReference>
<evidence type="ECO:0000313" key="8">
    <source>
        <dbReference type="EMBL" id="GAW01693.1"/>
    </source>
</evidence>
<evidence type="ECO:0000256" key="7">
    <source>
        <dbReference type="RuleBase" id="RU365065"/>
    </source>
</evidence>
<comment type="similarity">
    <text evidence="2 7">Belongs to the ferroportin (FP) (TC 2.A.100) family. SLC40A subfamily.</text>
</comment>
<reference evidence="8 9" key="1">
    <citation type="submission" date="2016-08" db="EMBL/GenBank/DDBJ databases">
        <authorList>
            <consortium name="Lentinula edodes genome sequencing consortium"/>
            <person name="Sakamoto Y."/>
            <person name="Nakade K."/>
            <person name="Sato S."/>
            <person name="Yoshida Y."/>
            <person name="Miyazaki K."/>
            <person name="Natsume S."/>
            <person name="Konno N."/>
        </authorList>
    </citation>
    <scope>NUCLEOTIDE SEQUENCE [LARGE SCALE GENOMIC DNA]</scope>
    <source>
        <strain evidence="8 9">NBRC 111202</strain>
    </source>
</reference>
<evidence type="ECO:0000256" key="1">
    <source>
        <dbReference type="ARBA" id="ARBA00004141"/>
    </source>
</evidence>
<feature type="transmembrane region" description="Helical" evidence="7">
    <location>
        <begin position="95"/>
        <end position="118"/>
    </location>
</feature>
<evidence type="ECO:0000256" key="5">
    <source>
        <dbReference type="ARBA" id="ARBA00022989"/>
    </source>
</evidence>
<dbReference type="GO" id="GO:0016020">
    <property type="term" value="C:membrane"/>
    <property type="evidence" value="ECO:0007669"/>
    <property type="project" value="UniProtKB-SubCell"/>
</dbReference>
<keyword evidence="3 7" id="KW-0813">Transport</keyword>
<keyword evidence="7" id="KW-0406">Ion transport</keyword>
<evidence type="ECO:0000256" key="3">
    <source>
        <dbReference type="ARBA" id="ARBA00022448"/>
    </source>
</evidence>
<protein>
    <recommendedName>
        <fullName evidence="7">Solute carrier family 40 member</fullName>
    </recommendedName>
</protein>
<dbReference type="PANTHER" id="PTHR11660">
    <property type="entry name" value="SOLUTE CARRIER FAMILY 40 MEMBER"/>
    <property type="match status" value="1"/>
</dbReference>
<proteinExistence type="inferred from homology"/>
<evidence type="ECO:0000256" key="4">
    <source>
        <dbReference type="ARBA" id="ARBA00022692"/>
    </source>
</evidence>
<feature type="transmembrane region" description="Helical" evidence="7">
    <location>
        <begin position="435"/>
        <end position="456"/>
    </location>
</feature>
<accession>A0A1Q3E381</accession>
<evidence type="ECO:0000256" key="2">
    <source>
        <dbReference type="ARBA" id="ARBA00006279"/>
    </source>
</evidence>
<sequence length="491" mass="54315">MYSSLSSSSSAAQPRNEANVPPEIPSAISKKLYISHFLSTWNSRVFEFGAILYLATIYPGTLMPMSIYALARAASAILFSSAIGRYIDTANRLHVVRLSIVLQRLVVSASCIIFWALISGRHWTRNLGPGSLAILAVFASIQKLCSIMNLVSVEKDWVVVIAGQNEVALRALNAQMRRIDLICKLAGPFVIAIIHGYSAQVAVLVNLSMNLASIVVEYHTIARVYAVVSALQEPKILPPNDESSADQRAIAQNFWSHFNGVWSTLHDFSVYFHHRAFRPSFAGALLYFTVLSFSGQMVTYLLSAGYNSVHIAVARTLSVAFELSATWIAPILMSKINPIRTGMWFVNWQAMCLVAGVACFWTVQNQFVAASGLVAATILSRVGLWGFDLSVQVMVQREVEPEIRGSFSSVEAAWQNMFELCAFTSTIIFSKPEQFRWPVVMSLVAVSTAGVLYASFVRLRRGHLLHLPPCIERKTRPSRMGYETISETSDV</sequence>
<name>A0A1Q3E381_LENED</name>
<feature type="transmembrane region" description="Helical" evidence="7">
    <location>
        <begin position="284"/>
        <end position="303"/>
    </location>
</feature>
<dbReference type="EMBL" id="BDGU01000070">
    <property type="protein sequence ID" value="GAW01693.1"/>
    <property type="molecule type" value="Genomic_DNA"/>
</dbReference>
<feature type="transmembrane region" description="Helical" evidence="7">
    <location>
        <begin position="309"/>
        <end position="332"/>
    </location>
</feature>
<dbReference type="Pfam" id="PF06963">
    <property type="entry name" value="FPN1"/>
    <property type="match status" value="1"/>
</dbReference>
<keyword evidence="9" id="KW-1185">Reference proteome</keyword>
<gene>
    <name evidence="8" type="ORF">LENED_003303</name>
</gene>
<dbReference type="Proteomes" id="UP000188533">
    <property type="component" value="Unassembled WGS sequence"/>
</dbReference>
<feature type="transmembrane region" description="Helical" evidence="7">
    <location>
        <begin position="130"/>
        <end position="151"/>
    </location>
</feature>
<dbReference type="CDD" id="cd17480">
    <property type="entry name" value="MFS_SLC40A1_like"/>
    <property type="match status" value="1"/>
</dbReference>
<dbReference type="AlphaFoldDB" id="A0A1Q3E381"/>
<comment type="subcellular location">
    <subcellularLocation>
        <location evidence="1 7">Membrane</location>
        <topology evidence="1 7">Multi-pass membrane protein</topology>
    </subcellularLocation>
</comment>
<dbReference type="STRING" id="5353.A0A1Q3E381"/>
<feature type="transmembrane region" description="Helical" evidence="7">
    <location>
        <begin position="41"/>
        <end position="59"/>
    </location>
</feature>
<organism evidence="8 9">
    <name type="scientific">Lentinula edodes</name>
    <name type="common">Shiitake mushroom</name>
    <name type="synonym">Lentinus edodes</name>
    <dbReference type="NCBI Taxonomy" id="5353"/>
    <lineage>
        <taxon>Eukaryota</taxon>
        <taxon>Fungi</taxon>
        <taxon>Dikarya</taxon>
        <taxon>Basidiomycota</taxon>
        <taxon>Agaricomycotina</taxon>
        <taxon>Agaricomycetes</taxon>
        <taxon>Agaricomycetidae</taxon>
        <taxon>Agaricales</taxon>
        <taxon>Marasmiineae</taxon>
        <taxon>Omphalotaceae</taxon>
        <taxon>Lentinula</taxon>
    </lineage>
</organism>
<comment type="caution">
    <text evidence="7">Lacks conserved residue(s) required for the propagation of feature annotation.</text>
</comment>
<dbReference type="SUPFAM" id="SSF103473">
    <property type="entry name" value="MFS general substrate transporter"/>
    <property type="match status" value="1"/>
</dbReference>
<keyword evidence="5 7" id="KW-1133">Transmembrane helix</keyword>
<evidence type="ECO:0000256" key="6">
    <source>
        <dbReference type="ARBA" id="ARBA00023136"/>
    </source>
</evidence>
<dbReference type="GO" id="GO:0005381">
    <property type="term" value="F:iron ion transmembrane transporter activity"/>
    <property type="evidence" value="ECO:0007669"/>
    <property type="project" value="UniProtKB-UniRule"/>
</dbReference>